<dbReference type="SUPFAM" id="SSF117396">
    <property type="entry name" value="TM1631-like"/>
    <property type="match status" value="1"/>
</dbReference>
<organism evidence="1 2">
    <name type="scientific">Bosea lathyri</name>
    <dbReference type="NCBI Taxonomy" id="1036778"/>
    <lineage>
        <taxon>Bacteria</taxon>
        <taxon>Pseudomonadati</taxon>
        <taxon>Pseudomonadota</taxon>
        <taxon>Alphaproteobacteria</taxon>
        <taxon>Hyphomicrobiales</taxon>
        <taxon>Boseaceae</taxon>
        <taxon>Bosea</taxon>
    </lineage>
</organism>
<dbReference type="PANTHER" id="PTHR30348">
    <property type="entry name" value="UNCHARACTERIZED PROTEIN YECE"/>
    <property type="match status" value="1"/>
</dbReference>
<proteinExistence type="predicted"/>
<dbReference type="Proteomes" id="UP000236743">
    <property type="component" value="Unassembled WGS sequence"/>
</dbReference>
<keyword evidence="2" id="KW-1185">Reference proteome</keyword>
<dbReference type="Pfam" id="PF01904">
    <property type="entry name" value="DUF72"/>
    <property type="match status" value="1"/>
</dbReference>
<evidence type="ECO:0000313" key="1">
    <source>
        <dbReference type="EMBL" id="SEG35635.1"/>
    </source>
</evidence>
<dbReference type="InterPro" id="IPR036520">
    <property type="entry name" value="UPF0759_sf"/>
</dbReference>
<reference evidence="1 2" key="1">
    <citation type="submission" date="2016-10" db="EMBL/GenBank/DDBJ databases">
        <authorList>
            <person name="de Groot N.N."/>
        </authorList>
    </citation>
    <scope>NUCLEOTIDE SEQUENCE [LARGE SCALE GENOMIC DNA]</scope>
    <source>
        <strain evidence="1 2">DSM 26656</strain>
    </source>
</reference>
<evidence type="ECO:0000313" key="2">
    <source>
        <dbReference type="Proteomes" id="UP000236743"/>
    </source>
</evidence>
<sequence>MASEGAIKIGIGGWVFEPWRGVFYPEGLPQKRELEYAGSKLSSIEINGTYYGSQKPESFAKWHAETPEGFVFALKGSRYITNRRVLAEAGPSIEKFVFGGMLELKEKLGPINWQFMPTKKFDPADFEAFLKLLPHEAEGRKLRHAVEVRHDSFRSPEFIALLREYGVAAITSADADYTQIADVTAPFVYARIMGTSEAEPNGYADADLDRWAKAARVWAKGGVPDGLETVAPAEAKKAARDVFLYVISGDKVRNPAAAMALIERVSAKG</sequence>
<accession>A0A1H5ZIP3</accession>
<name>A0A1H5ZIP3_9HYPH</name>
<dbReference type="PANTHER" id="PTHR30348:SF4">
    <property type="entry name" value="DUF72 DOMAIN-CONTAINING PROTEIN"/>
    <property type="match status" value="1"/>
</dbReference>
<dbReference type="AlphaFoldDB" id="A0A1H5ZIP3"/>
<dbReference type="EMBL" id="FNUY01000004">
    <property type="protein sequence ID" value="SEG35635.1"/>
    <property type="molecule type" value="Genomic_DNA"/>
</dbReference>
<dbReference type="Gene3D" id="3.20.20.410">
    <property type="entry name" value="Protein of unknown function UPF0759"/>
    <property type="match status" value="1"/>
</dbReference>
<protein>
    <submittedName>
        <fullName evidence="1">Uncharacterized conserved protein YecE, DUF72 family</fullName>
    </submittedName>
</protein>
<dbReference type="InterPro" id="IPR002763">
    <property type="entry name" value="DUF72"/>
</dbReference>
<gene>
    <name evidence="1" type="ORF">SAMN04488115_104435</name>
</gene>